<name>A0A556QEL0_9BACT</name>
<keyword evidence="2" id="KW-0472">Membrane</keyword>
<dbReference type="PRINTS" id="PR00813">
    <property type="entry name" value="BCTERIALGSPG"/>
</dbReference>
<gene>
    <name evidence="3" type="ORF">FPL22_16935</name>
</gene>
<keyword evidence="2" id="KW-1133">Transmembrane helix</keyword>
<organism evidence="3 4">
    <name type="scientific">Rariglobus hedericola</name>
    <dbReference type="NCBI Taxonomy" id="2597822"/>
    <lineage>
        <taxon>Bacteria</taxon>
        <taxon>Pseudomonadati</taxon>
        <taxon>Verrucomicrobiota</taxon>
        <taxon>Opitutia</taxon>
        <taxon>Opitutales</taxon>
        <taxon>Opitutaceae</taxon>
        <taxon>Rariglobus</taxon>
    </lineage>
</organism>
<keyword evidence="1" id="KW-0488">Methylation</keyword>
<dbReference type="GO" id="GO:0015628">
    <property type="term" value="P:protein secretion by the type II secretion system"/>
    <property type="evidence" value="ECO:0007669"/>
    <property type="project" value="InterPro"/>
</dbReference>
<dbReference type="Gene3D" id="3.30.700.10">
    <property type="entry name" value="Glycoprotein, Type 4 Pilin"/>
    <property type="match status" value="1"/>
</dbReference>
<dbReference type="AlphaFoldDB" id="A0A556QEL0"/>
<keyword evidence="4" id="KW-1185">Reference proteome</keyword>
<evidence type="ECO:0000256" key="2">
    <source>
        <dbReference type="SAM" id="Phobius"/>
    </source>
</evidence>
<feature type="transmembrane region" description="Helical" evidence="2">
    <location>
        <begin position="12"/>
        <end position="37"/>
    </location>
</feature>
<dbReference type="PROSITE" id="PS00409">
    <property type="entry name" value="PROKAR_NTER_METHYL"/>
    <property type="match status" value="1"/>
</dbReference>
<dbReference type="InterPro" id="IPR045584">
    <property type="entry name" value="Pilin-like"/>
</dbReference>
<dbReference type="RefSeq" id="WP_144354224.1">
    <property type="nucleotide sequence ID" value="NZ_CBCRVV010000010.1"/>
</dbReference>
<dbReference type="EMBL" id="VMBG01000004">
    <property type="protein sequence ID" value="TSJ75082.1"/>
    <property type="molecule type" value="Genomic_DNA"/>
</dbReference>
<dbReference type="SUPFAM" id="SSF54523">
    <property type="entry name" value="Pili subunits"/>
    <property type="match status" value="1"/>
</dbReference>
<dbReference type="Proteomes" id="UP000315648">
    <property type="component" value="Unassembled WGS sequence"/>
</dbReference>
<keyword evidence="2" id="KW-0812">Transmembrane</keyword>
<dbReference type="InterPro" id="IPR012902">
    <property type="entry name" value="N_methyl_site"/>
</dbReference>
<protein>
    <submittedName>
        <fullName evidence="3">Prepilin-type N-terminal cleavage/methylation domain-containing protein</fullName>
    </submittedName>
</protein>
<dbReference type="NCBIfam" id="TIGR02532">
    <property type="entry name" value="IV_pilin_GFxxxE"/>
    <property type="match status" value="1"/>
</dbReference>
<sequence length="273" mass="28822">MNARKSAPHASHGFTLVELLTVIAIIGILAAILIPVVGSARRSAQTSACAANLRQLSLAVILYAQDNRGTLPAARTSSGAWSGLVRGIRDPSPGAAAVSFSDTSRQLSNFIARYLEIGRSSQIWLCPGNTAVQDATTQDGASPNNRMSYLLNNRGQGFATNSKTAPENFFGNDAGTPEQLRPKTLLEIDNGAAAAATSSGQTSSGRYWNTYTGRSNIWMISDMDSVNYSNSTSYIPAAGAADEVPMPHGGGRNYAFFDGHVELRKAADLPANP</sequence>
<dbReference type="GO" id="GO:0015627">
    <property type="term" value="C:type II protein secretion system complex"/>
    <property type="evidence" value="ECO:0007669"/>
    <property type="project" value="InterPro"/>
</dbReference>
<evidence type="ECO:0000313" key="4">
    <source>
        <dbReference type="Proteomes" id="UP000315648"/>
    </source>
</evidence>
<dbReference type="InterPro" id="IPR000983">
    <property type="entry name" value="Bac_GSPG_pilin"/>
</dbReference>
<evidence type="ECO:0000256" key="1">
    <source>
        <dbReference type="ARBA" id="ARBA00022481"/>
    </source>
</evidence>
<dbReference type="OrthoDB" id="199875at2"/>
<dbReference type="PANTHER" id="PTHR30093">
    <property type="entry name" value="GENERAL SECRETION PATHWAY PROTEIN G"/>
    <property type="match status" value="1"/>
</dbReference>
<proteinExistence type="predicted"/>
<accession>A0A556QEL0</accession>
<evidence type="ECO:0000313" key="3">
    <source>
        <dbReference type="EMBL" id="TSJ75082.1"/>
    </source>
</evidence>
<comment type="caution">
    <text evidence="3">The sequence shown here is derived from an EMBL/GenBank/DDBJ whole genome shotgun (WGS) entry which is preliminary data.</text>
</comment>
<dbReference type="Pfam" id="PF07963">
    <property type="entry name" value="N_methyl"/>
    <property type="match status" value="1"/>
</dbReference>
<reference evidence="3 4" key="1">
    <citation type="submission" date="2019-07" db="EMBL/GenBank/DDBJ databases">
        <title>Description of 53C-WASEF.</title>
        <authorList>
            <person name="Pitt A."/>
            <person name="Hahn M.W."/>
        </authorList>
    </citation>
    <scope>NUCLEOTIDE SEQUENCE [LARGE SCALE GENOMIC DNA]</scope>
    <source>
        <strain evidence="3 4">53C-WASEF</strain>
    </source>
</reference>